<feature type="compositionally biased region" description="Basic and acidic residues" evidence="1">
    <location>
        <begin position="85"/>
        <end position="106"/>
    </location>
</feature>
<feature type="signal peptide" evidence="2">
    <location>
        <begin position="1"/>
        <end position="22"/>
    </location>
</feature>
<reference evidence="3 4" key="1">
    <citation type="submission" date="2018-09" db="EMBL/GenBank/DDBJ databases">
        <title>Genomic Encyclopedia of Archaeal and Bacterial Type Strains, Phase II (KMG-II): from individual species to whole genera.</title>
        <authorList>
            <person name="Goeker M."/>
        </authorList>
    </citation>
    <scope>NUCLEOTIDE SEQUENCE [LARGE SCALE GENOMIC DNA]</scope>
    <source>
        <strain evidence="3 4">DSM 11458</strain>
    </source>
</reference>
<accession>A0A420DU74</accession>
<keyword evidence="4" id="KW-1185">Reference proteome</keyword>
<name>A0A420DU74_9RHOB</name>
<protein>
    <submittedName>
        <fullName evidence="3">Uncharacterized protein</fullName>
    </submittedName>
</protein>
<dbReference type="Proteomes" id="UP000284407">
    <property type="component" value="Unassembled WGS sequence"/>
</dbReference>
<comment type="caution">
    <text evidence="3">The sequence shown here is derived from an EMBL/GenBank/DDBJ whole genome shotgun (WGS) entry which is preliminary data.</text>
</comment>
<sequence length="328" mass="36382">MMRYTPLALATVLVCATTPAFATSISIPVSALSVLTVQTIQNEQIVMVKNDKDKGQKKDNKNKPKKVKKDDKVEKSNKPSNKQSKKSDTANKNKPDKINVKAKRSKEDRVRISNEVLRVLAPQGRDMSVLLGAAPLALLGSQISFPDVSDQQLLTYRNCPPGLAKKDPPCVPPGLAKKGVTYDEWVAYDDNQLDDIYLEQRDDYLDRDVVLDEDTLLLSSDQIASLYGLRPASSGNRYALIDGQPVLLTNQDYTSLLRINDLARVENLPAGLRVAPTAALTQRELRQTYKLPELEPGFNYAVVNGELVTLEDSAFETLQLIRIARAIF</sequence>
<keyword evidence="2" id="KW-0732">Signal</keyword>
<feature type="chain" id="PRO_5019260543" evidence="2">
    <location>
        <begin position="23"/>
        <end position="328"/>
    </location>
</feature>
<organism evidence="3 4">
    <name type="scientific">Sulfitobacter guttiformis</name>
    <dbReference type="NCBI Taxonomy" id="74349"/>
    <lineage>
        <taxon>Bacteria</taxon>
        <taxon>Pseudomonadati</taxon>
        <taxon>Pseudomonadota</taxon>
        <taxon>Alphaproteobacteria</taxon>
        <taxon>Rhodobacterales</taxon>
        <taxon>Roseobacteraceae</taxon>
        <taxon>Sulfitobacter</taxon>
    </lineage>
</organism>
<evidence type="ECO:0000256" key="1">
    <source>
        <dbReference type="SAM" id="MobiDB-lite"/>
    </source>
</evidence>
<dbReference type="EMBL" id="RAQK01000001">
    <property type="protein sequence ID" value="RKE97730.1"/>
    <property type="molecule type" value="Genomic_DNA"/>
</dbReference>
<feature type="region of interest" description="Disordered" evidence="1">
    <location>
        <begin position="48"/>
        <end position="106"/>
    </location>
</feature>
<feature type="compositionally biased region" description="Basic and acidic residues" evidence="1">
    <location>
        <begin position="49"/>
        <end position="77"/>
    </location>
</feature>
<evidence type="ECO:0000256" key="2">
    <source>
        <dbReference type="SAM" id="SignalP"/>
    </source>
</evidence>
<dbReference type="AlphaFoldDB" id="A0A420DU74"/>
<evidence type="ECO:0000313" key="3">
    <source>
        <dbReference type="EMBL" id="RKE97730.1"/>
    </source>
</evidence>
<proteinExistence type="predicted"/>
<evidence type="ECO:0000313" key="4">
    <source>
        <dbReference type="Proteomes" id="UP000284407"/>
    </source>
</evidence>
<gene>
    <name evidence="3" type="ORF">C8N30_2354</name>
</gene>